<dbReference type="AlphaFoldDB" id="A0A0A9G9Q0"/>
<accession>A0A0A9G9Q0</accession>
<evidence type="ECO:0000313" key="1">
    <source>
        <dbReference type="EMBL" id="JAE19281.1"/>
    </source>
</evidence>
<protein>
    <submittedName>
        <fullName evidence="1">Uncharacterized protein</fullName>
    </submittedName>
</protein>
<proteinExistence type="predicted"/>
<organism evidence="1">
    <name type="scientific">Arundo donax</name>
    <name type="common">Giant reed</name>
    <name type="synonym">Donax arundinaceus</name>
    <dbReference type="NCBI Taxonomy" id="35708"/>
    <lineage>
        <taxon>Eukaryota</taxon>
        <taxon>Viridiplantae</taxon>
        <taxon>Streptophyta</taxon>
        <taxon>Embryophyta</taxon>
        <taxon>Tracheophyta</taxon>
        <taxon>Spermatophyta</taxon>
        <taxon>Magnoliopsida</taxon>
        <taxon>Liliopsida</taxon>
        <taxon>Poales</taxon>
        <taxon>Poaceae</taxon>
        <taxon>PACMAD clade</taxon>
        <taxon>Arundinoideae</taxon>
        <taxon>Arundineae</taxon>
        <taxon>Arundo</taxon>
    </lineage>
</organism>
<dbReference type="EMBL" id="GBRH01178615">
    <property type="protein sequence ID" value="JAE19281.1"/>
    <property type="molecule type" value="Transcribed_RNA"/>
</dbReference>
<reference evidence="1" key="1">
    <citation type="submission" date="2014-09" db="EMBL/GenBank/DDBJ databases">
        <authorList>
            <person name="Magalhaes I.L.F."/>
            <person name="Oliveira U."/>
            <person name="Santos F.R."/>
            <person name="Vidigal T.H.D.A."/>
            <person name="Brescovit A.D."/>
            <person name="Santos A.J."/>
        </authorList>
    </citation>
    <scope>NUCLEOTIDE SEQUENCE</scope>
    <source>
        <tissue evidence="1">Shoot tissue taken approximately 20 cm above the soil surface</tissue>
    </source>
</reference>
<reference evidence="1" key="2">
    <citation type="journal article" date="2015" name="Data Brief">
        <title>Shoot transcriptome of the giant reed, Arundo donax.</title>
        <authorList>
            <person name="Barrero R.A."/>
            <person name="Guerrero F.D."/>
            <person name="Moolhuijzen P."/>
            <person name="Goolsby J.A."/>
            <person name="Tidwell J."/>
            <person name="Bellgard S.E."/>
            <person name="Bellgard M.I."/>
        </authorList>
    </citation>
    <scope>NUCLEOTIDE SEQUENCE</scope>
    <source>
        <tissue evidence="1">Shoot tissue taken approximately 20 cm above the soil surface</tissue>
    </source>
</reference>
<name>A0A0A9G9Q0_ARUDO</name>
<sequence>MAAIWEARHTLPLILWIILMPHKLRLVSIFHHQLLELSVQLNQQWVPL</sequence>